<keyword evidence="1" id="KW-0808">Transferase</keyword>
<evidence type="ECO:0000313" key="1">
    <source>
        <dbReference type="EMBL" id="QOY38683.2"/>
    </source>
</evidence>
<keyword evidence="2" id="KW-1185">Reference proteome</keyword>
<dbReference type="Pfam" id="PF04230">
    <property type="entry name" value="PS_pyruv_trans"/>
    <property type="match status" value="1"/>
</dbReference>
<organism evidence="1 2">
    <name type="scientific">Anaerobacillus isosaccharinicus</name>
    <dbReference type="NCBI Taxonomy" id="1532552"/>
    <lineage>
        <taxon>Bacteria</taxon>
        <taxon>Bacillati</taxon>
        <taxon>Bacillota</taxon>
        <taxon>Bacilli</taxon>
        <taxon>Bacillales</taxon>
        <taxon>Bacillaceae</taxon>
        <taxon>Anaerobacillus</taxon>
    </lineage>
</organism>
<accession>A0A7S7LCT9</accession>
<dbReference type="EMBL" id="CP063356">
    <property type="protein sequence ID" value="QOY38683.2"/>
    <property type="molecule type" value="Genomic_DNA"/>
</dbReference>
<dbReference type="KEGG" id="aia:AWH56_019630"/>
<dbReference type="Proteomes" id="UP000180175">
    <property type="component" value="Chromosome"/>
</dbReference>
<reference evidence="1 2" key="1">
    <citation type="journal article" date="2017" name="Genome Announc.">
        <title>Draft Genome Sequences of Four Alkaliphilic Bacteria Belonging to the Anaerobacillus Genus.</title>
        <authorList>
            <person name="Bassil N.M."/>
            <person name="Lloyd J.R."/>
        </authorList>
    </citation>
    <scope>NUCLEOTIDE SEQUENCE [LARGE SCALE GENOMIC DNA]</scope>
    <source>
        <strain evidence="1 2">NB2006</strain>
    </source>
</reference>
<evidence type="ECO:0000313" key="2">
    <source>
        <dbReference type="Proteomes" id="UP000180175"/>
    </source>
</evidence>
<dbReference type="OrthoDB" id="9807674at2"/>
<protein>
    <submittedName>
        <fullName evidence="1">Polysaccharide pyruvyl transferase family protein</fullName>
    </submittedName>
</protein>
<sequence length="323" mass="37809">MDECKVGMEEIMSNLEILKSVIPKKAKVIYLEYPIFANVGDLLIMKGTEEFFKIHELQVIGRYTKNNFNYTKEIPEDCIILCHGGGNFGDLYSVHQLNREKIIESYPDHKIVVLPQTIYFENNEHLNRAKQIFNQHNNLHVFTRDKRSYEFAKEYFTVNIYLSPDMAHFLWPLSYSSEIKNNVLYFLRTDQEANNGLQRMQFCEKSLDWGSMLTLTEKALIKIIAAFGKLDKLLNNVLPIAAIWKKYSDYLISKSFKVFSEHEKIVTSRLHGHIMACLLNKENLLLDNSYGKNSEYFKAWTYRVTNSDLIQIDDQQEKLESSQ</sequence>
<dbReference type="InterPro" id="IPR007345">
    <property type="entry name" value="Polysacch_pyruvyl_Trfase"/>
</dbReference>
<name>A0A7S7LCT9_9BACI</name>
<reference evidence="1 2" key="2">
    <citation type="journal article" date="2019" name="Int. J. Syst. Evol. Microbiol.">
        <title>Anaerobacillus isosaccharinicus sp. nov., an alkaliphilic bacterium which degrades isosaccharinic acid.</title>
        <authorList>
            <person name="Bassil N.M."/>
            <person name="Lloyd J.R."/>
        </authorList>
    </citation>
    <scope>NUCLEOTIDE SEQUENCE [LARGE SCALE GENOMIC DNA]</scope>
    <source>
        <strain evidence="1 2">NB2006</strain>
    </source>
</reference>
<gene>
    <name evidence="1" type="ORF">AWH56_019630</name>
</gene>
<proteinExistence type="predicted"/>
<dbReference type="GO" id="GO:0016740">
    <property type="term" value="F:transferase activity"/>
    <property type="evidence" value="ECO:0007669"/>
    <property type="project" value="UniProtKB-KW"/>
</dbReference>